<keyword evidence="2" id="KW-0732">Signal</keyword>
<feature type="chain" id="PRO_5039454818" description="Polymer-forming cytoskeletal protein" evidence="2">
    <location>
        <begin position="21"/>
        <end position="192"/>
    </location>
</feature>
<organism evidence="3 4">
    <name type="scientific">Senegalia massiliensis</name>
    <dbReference type="NCBI Taxonomy" id="1720316"/>
    <lineage>
        <taxon>Bacteria</taxon>
        <taxon>Bacillati</taxon>
        <taxon>Bacillota</taxon>
        <taxon>Clostridia</taxon>
        <taxon>Eubacteriales</taxon>
        <taxon>Clostridiaceae</taxon>
        <taxon>Senegalia</taxon>
    </lineage>
</organism>
<protein>
    <recommendedName>
        <fullName evidence="5">Polymer-forming cytoskeletal protein</fullName>
    </recommendedName>
</protein>
<evidence type="ECO:0000256" key="2">
    <source>
        <dbReference type="SAM" id="SignalP"/>
    </source>
</evidence>
<feature type="signal peptide" evidence="2">
    <location>
        <begin position="1"/>
        <end position="20"/>
    </location>
</feature>
<evidence type="ECO:0000313" key="4">
    <source>
        <dbReference type="Proteomes" id="UP000467132"/>
    </source>
</evidence>
<dbReference type="OrthoDB" id="2111555at2"/>
<dbReference type="RefSeq" id="WP_160195806.1">
    <property type="nucleotide sequence ID" value="NZ_QXXA01000001.1"/>
</dbReference>
<dbReference type="EMBL" id="QXXA01000001">
    <property type="protein sequence ID" value="NBI05288.1"/>
    <property type="molecule type" value="Genomic_DNA"/>
</dbReference>
<comment type="caution">
    <text evidence="3">The sequence shown here is derived from an EMBL/GenBank/DDBJ whole genome shotgun (WGS) entry which is preliminary data.</text>
</comment>
<evidence type="ECO:0008006" key="5">
    <source>
        <dbReference type="Google" id="ProtNLM"/>
    </source>
</evidence>
<proteinExistence type="predicted"/>
<keyword evidence="4" id="KW-1185">Reference proteome</keyword>
<evidence type="ECO:0000313" key="3">
    <source>
        <dbReference type="EMBL" id="NBI05288.1"/>
    </source>
</evidence>
<name>A0A845QVW9_9CLOT</name>
<reference evidence="3 4" key="1">
    <citation type="submission" date="2018-08" db="EMBL/GenBank/DDBJ databases">
        <title>Murine metabolic-syndrome-specific gut microbial biobank.</title>
        <authorList>
            <person name="Liu C."/>
        </authorList>
    </citation>
    <scope>NUCLEOTIDE SEQUENCE [LARGE SCALE GENOMIC DNA]</scope>
    <source>
        <strain evidence="3 4">583</strain>
    </source>
</reference>
<dbReference type="AlphaFoldDB" id="A0A845QVW9"/>
<gene>
    <name evidence="3" type="ORF">D3Z33_00275</name>
</gene>
<feature type="region of interest" description="Disordered" evidence="1">
    <location>
        <begin position="22"/>
        <end position="52"/>
    </location>
</feature>
<dbReference type="Proteomes" id="UP000467132">
    <property type="component" value="Unassembled WGS sequence"/>
</dbReference>
<dbReference type="PROSITE" id="PS51257">
    <property type="entry name" value="PROKAR_LIPOPROTEIN"/>
    <property type="match status" value="1"/>
</dbReference>
<feature type="compositionally biased region" description="Acidic residues" evidence="1">
    <location>
        <begin position="23"/>
        <end position="46"/>
    </location>
</feature>
<evidence type="ECO:0000256" key="1">
    <source>
        <dbReference type="SAM" id="MobiDB-lite"/>
    </source>
</evidence>
<sequence length="192" mass="21238">MKIKALLISLVLAVALLSGCGDDNNDTTDDVQDEQTPVEDEGETDKDTDATTTPSIVNEESAFKEAISADGTWIIATLNDLTFEEDLVVEGEFYDKGDSENELYRKLAPYTQDEDRNIIDRFTITAPKLTIKSPNTKFQGGTFVGDVYVESNGFTLSDAKIDGNLYFSNEEYKNSFTLETESKVTGEIKAQE</sequence>
<accession>A0A845QVW9</accession>